<comment type="subcellular location">
    <subcellularLocation>
        <location evidence="1">Cell membrane</location>
        <topology evidence="1">Multi-pass membrane protein</topology>
    </subcellularLocation>
</comment>
<keyword evidence="4 6" id="KW-1133">Transmembrane helix</keyword>
<dbReference type="InterPro" id="IPR018461">
    <property type="entry name" value="Na/H_Antiport_NhaC-like_C"/>
</dbReference>
<evidence type="ECO:0000313" key="9">
    <source>
        <dbReference type="Proteomes" id="UP000192491"/>
    </source>
</evidence>
<feature type="transmembrane region" description="Helical" evidence="6">
    <location>
        <begin position="348"/>
        <end position="373"/>
    </location>
</feature>
<dbReference type="PANTHER" id="PTHR43478">
    <property type="entry name" value="NA+/H+ ANTIPORTER-RELATED"/>
    <property type="match status" value="1"/>
</dbReference>
<keyword evidence="5 6" id="KW-0472">Membrane</keyword>
<evidence type="ECO:0000256" key="1">
    <source>
        <dbReference type="ARBA" id="ARBA00004651"/>
    </source>
</evidence>
<dbReference type="Proteomes" id="UP000192491">
    <property type="component" value="Unassembled WGS sequence"/>
</dbReference>
<organism evidence="8 9">
    <name type="scientific">Thiothrix lacustris</name>
    <dbReference type="NCBI Taxonomy" id="525917"/>
    <lineage>
        <taxon>Bacteria</taxon>
        <taxon>Pseudomonadati</taxon>
        <taxon>Pseudomonadota</taxon>
        <taxon>Gammaproteobacteria</taxon>
        <taxon>Thiotrichales</taxon>
        <taxon>Thiotrichaceae</taxon>
        <taxon>Thiothrix</taxon>
    </lineage>
</organism>
<gene>
    <name evidence="8" type="ORF">BWK73_30420</name>
</gene>
<feature type="transmembrane region" description="Helical" evidence="6">
    <location>
        <begin position="57"/>
        <end position="79"/>
    </location>
</feature>
<feature type="transmembrane region" description="Helical" evidence="6">
    <location>
        <begin position="274"/>
        <end position="294"/>
    </location>
</feature>
<feature type="transmembrane region" description="Helical" evidence="6">
    <location>
        <begin position="146"/>
        <end position="164"/>
    </location>
</feature>
<dbReference type="PANTHER" id="PTHR43478:SF1">
    <property type="entry name" value="NA+_H+ ANTIPORTER NHAC-LIKE C-TERMINAL DOMAIN-CONTAINING PROTEIN"/>
    <property type="match status" value="1"/>
</dbReference>
<protein>
    <submittedName>
        <fullName evidence="8">Sodium:proton antiporter</fullName>
    </submittedName>
</protein>
<evidence type="ECO:0000256" key="6">
    <source>
        <dbReference type="SAM" id="Phobius"/>
    </source>
</evidence>
<evidence type="ECO:0000256" key="3">
    <source>
        <dbReference type="ARBA" id="ARBA00022692"/>
    </source>
</evidence>
<keyword evidence="2" id="KW-1003">Cell membrane</keyword>
<dbReference type="Pfam" id="PF03553">
    <property type="entry name" value="Na_H_antiporter"/>
    <property type="match status" value="1"/>
</dbReference>
<accession>A0A1Y1QIY7</accession>
<feature type="transmembrane region" description="Helical" evidence="6">
    <location>
        <begin position="405"/>
        <end position="424"/>
    </location>
</feature>
<sequence>MLDSIVALFAEGWVVKTLIFSLFVGSVIRLMVDSGGVAGLVYFLTQKSRAVRSARGAMLLAYLIGVVIFIESSITSLVAGTVARPLCDKYGVSRQKLAYICDATSAPVCSLIPLNGWGALLLGLLATQITAGVLSGSAVEILLKSIVYNFYSWLTLLLVLVVILRNWDIGPMRRFEENTTPVNIPVPAEGVHIGRMLLPLAVLIGMMPLSLYFTGQASLLGEGKALESQTFLDTIFAGSGSTSVFYAVLATLLVAFVQYVILGSMSRQDYFRSMFAGAGELLPIVTILVLAFVIGNLVKELDAGNYLASLAQGWLSAGWIPVLVFLLSAVIAFATGTSWGTFSIMMPIGVSLAVATGADVYLVVGAVVSGGVFGDHSSPISDTTIISSLAAGCDVVDHTASQLPYALLAGAGAAVLFTVFGFALL</sequence>
<reference evidence="8 9" key="1">
    <citation type="submission" date="2017-01" db="EMBL/GenBank/DDBJ databases">
        <title>Novel large sulfur bacteria in the metagenomes of groundwater-fed chemosynthetic microbial mats in the Lake Huron basin.</title>
        <authorList>
            <person name="Sharrar A.M."/>
            <person name="Flood B.E."/>
            <person name="Bailey J.V."/>
            <person name="Jones D.S."/>
            <person name="Biddanda B."/>
            <person name="Ruberg S.A."/>
            <person name="Marcus D.N."/>
            <person name="Dick G.J."/>
        </authorList>
    </citation>
    <scope>NUCLEOTIDE SEQUENCE [LARGE SCALE GENOMIC DNA]</scope>
    <source>
        <strain evidence="8">A8</strain>
    </source>
</reference>
<evidence type="ECO:0000313" key="8">
    <source>
        <dbReference type="EMBL" id="OQX06625.1"/>
    </source>
</evidence>
<feature type="transmembrane region" description="Helical" evidence="6">
    <location>
        <begin position="314"/>
        <end position="336"/>
    </location>
</feature>
<dbReference type="EMBL" id="MTEJ01000236">
    <property type="protein sequence ID" value="OQX06625.1"/>
    <property type="molecule type" value="Genomic_DNA"/>
</dbReference>
<feature type="transmembrane region" description="Helical" evidence="6">
    <location>
        <begin position="235"/>
        <end position="262"/>
    </location>
</feature>
<keyword evidence="3 6" id="KW-0812">Transmembrane</keyword>
<proteinExistence type="predicted"/>
<evidence type="ECO:0000256" key="5">
    <source>
        <dbReference type="ARBA" id="ARBA00023136"/>
    </source>
</evidence>
<evidence type="ECO:0000256" key="4">
    <source>
        <dbReference type="ARBA" id="ARBA00022989"/>
    </source>
</evidence>
<feature type="transmembrane region" description="Helical" evidence="6">
    <location>
        <begin position="20"/>
        <end position="45"/>
    </location>
</feature>
<evidence type="ECO:0000256" key="2">
    <source>
        <dbReference type="ARBA" id="ARBA00022475"/>
    </source>
</evidence>
<feature type="domain" description="Na+/H+ antiporter NhaC-like C-terminal" evidence="7">
    <location>
        <begin position="109"/>
        <end position="422"/>
    </location>
</feature>
<comment type="caution">
    <text evidence="8">The sequence shown here is derived from an EMBL/GenBank/DDBJ whole genome shotgun (WGS) entry which is preliminary data.</text>
</comment>
<dbReference type="GO" id="GO:0005886">
    <property type="term" value="C:plasma membrane"/>
    <property type="evidence" value="ECO:0007669"/>
    <property type="project" value="UniProtKB-SubCell"/>
</dbReference>
<name>A0A1Y1QIY7_9GAMM</name>
<evidence type="ECO:0000259" key="7">
    <source>
        <dbReference type="Pfam" id="PF03553"/>
    </source>
</evidence>
<dbReference type="AlphaFoldDB" id="A0A1Y1QIY7"/>
<feature type="transmembrane region" description="Helical" evidence="6">
    <location>
        <begin position="197"/>
        <end position="215"/>
    </location>
</feature>